<evidence type="ECO:0000256" key="4">
    <source>
        <dbReference type="ARBA" id="ARBA00022982"/>
    </source>
</evidence>
<evidence type="ECO:0000256" key="2">
    <source>
        <dbReference type="ARBA" id="ARBA00022617"/>
    </source>
</evidence>
<gene>
    <name evidence="9" type="ORF">C0099_08380</name>
</gene>
<evidence type="ECO:0000256" key="1">
    <source>
        <dbReference type="ARBA" id="ARBA00022448"/>
    </source>
</evidence>
<keyword evidence="2 6" id="KW-0349">Heme</keyword>
<dbReference type="InterPro" id="IPR036909">
    <property type="entry name" value="Cyt_c-like_dom_sf"/>
</dbReference>
<evidence type="ECO:0000256" key="5">
    <source>
        <dbReference type="ARBA" id="ARBA00023004"/>
    </source>
</evidence>
<dbReference type="PANTHER" id="PTHR33751">
    <property type="entry name" value="CBB3-TYPE CYTOCHROME C OXIDASE SUBUNIT FIXP"/>
    <property type="match status" value="1"/>
</dbReference>
<dbReference type="OrthoDB" id="9796421at2"/>
<protein>
    <submittedName>
        <fullName evidence="9">Cytochrome C</fullName>
    </submittedName>
</protein>
<keyword evidence="4" id="KW-0249">Electron transport</keyword>
<keyword evidence="1" id="KW-0813">Transport</keyword>
<dbReference type="InterPro" id="IPR050597">
    <property type="entry name" value="Cytochrome_c_Oxidase_Subunit"/>
</dbReference>
<sequence length="106" mass="11203">MGRRIVFAVGIALACGSLAAQEGDADAAQDKLSMCQGCHGIPGYRTAYPEVYPVPLLGGQHAGYIVAALQAYRDGSRSHPSMQAIARSLSDQDMADLAAYYAQPEK</sequence>
<dbReference type="SUPFAM" id="SSF46626">
    <property type="entry name" value="Cytochrome c"/>
    <property type="match status" value="1"/>
</dbReference>
<dbReference type="KEGG" id="atw:C0099_08380"/>
<keyword evidence="10" id="KW-1185">Reference proteome</keyword>
<evidence type="ECO:0000313" key="9">
    <source>
        <dbReference type="EMBL" id="AUN96400.1"/>
    </source>
</evidence>
<dbReference type="PROSITE" id="PS51007">
    <property type="entry name" value="CYTC"/>
    <property type="match status" value="1"/>
</dbReference>
<evidence type="ECO:0000256" key="3">
    <source>
        <dbReference type="ARBA" id="ARBA00022723"/>
    </source>
</evidence>
<dbReference type="InterPro" id="IPR009056">
    <property type="entry name" value="Cyt_c-like_dom"/>
</dbReference>
<dbReference type="AlphaFoldDB" id="A0A2I6SAX0"/>
<dbReference type="EMBL" id="CP025682">
    <property type="protein sequence ID" value="AUN96400.1"/>
    <property type="molecule type" value="Genomic_DNA"/>
</dbReference>
<organism evidence="9 10">
    <name type="scientific">Pseudazoarcus pumilus</name>
    <dbReference type="NCBI Taxonomy" id="2067960"/>
    <lineage>
        <taxon>Bacteria</taxon>
        <taxon>Pseudomonadati</taxon>
        <taxon>Pseudomonadota</taxon>
        <taxon>Betaproteobacteria</taxon>
        <taxon>Rhodocyclales</taxon>
        <taxon>Zoogloeaceae</taxon>
        <taxon>Pseudazoarcus</taxon>
    </lineage>
</organism>
<dbReference type="Pfam" id="PF00034">
    <property type="entry name" value="Cytochrom_C"/>
    <property type="match status" value="1"/>
</dbReference>
<evidence type="ECO:0000313" key="10">
    <source>
        <dbReference type="Proteomes" id="UP000242205"/>
    </source>
</evidence>
<reference evidence="9 10" key="1">
    <citation type="submission" date="2018-01" db="EMBL/GenBank/DDBJ databases">
        <authorList>
            <person name="Fu G.-Y."/>
        </authorList>
    </citation>
    <scope>NUCLEOTIDE SEQUENCE [LARGE SCALE GENOMIC DNA]</scope>
    <source>
        <strain evidence="9 10">SY39</strain>
    </source>
</reference>
<dbReference type="GO" id="GO:0046872">
    <property type="term" value="F:metal ion binding"/>
    <property type="evidence" value="ECO:0007669"/>
    <property type="project" value="UniProtKB-KW"/>
</dbReference>
<evidence type="ECO:0000256" key="7">
    <source>
        <dbReference type="SAM" id="SignalP"/>
    </source>
</evidence>
<feature type="chain" id="PRO_5014407425" evidence="7">
    <location>
        <begin position="20"/>
        <end position="106"/>
    </location>
</feature>
<dbReference type="GO" id="GO:0009055">
    <property type="term" value="F:electron transfer activity"/>
    <property type="evidence" value="ECO:0007669"/>
    <property type="project" value="InterPro"/>
</dbReference>
<name>A0A2I6SAX0_9RHOO</name>
<evidence type="ECO:0000259" key="8">
    <source>
        <dbReference type="PROSITE" id="PS51007"/>
    </source>
</evidence>
<dbReference type="PROSITE" id="PS51257">
    <property type="entry name" value="PROKAR_LIPOPROTEIN"/>
    <property type="match status" value="1"/>
</dbReference>
<dbReference type="PANTHER" id="PTHR33751:SF9">
    <property type="entry name" value="CYTOCHROME C4"/>
    <property type="match status" value="1"/>
</dbReference>
<proteinExistence type="predicted"/>
<feature type="signal peptide" evidence="7">
    <location>
        <begin position="1"/>
        <end position="19"/>
    </location>
</feature>
<keyword evidence="3 6" id="KW-0479">Metal-binding</keyword>
<dbReference type="Proteomes" id="UP000242205">
    <property type="component" value="Chromosome"/>
</dbReference>
<dbReference type="Gene3D" id="1.10.760.10">
    <property type="entry name" value="Cytochrome c-like domain"/>
    <property type="match status" value="1"/>
</dbReference>
<evidence type="ECO:0000256" key="6">
    <source>
        <dbReference type="PROSITE-ProRule" id="PRU00433"/>
    </source>
</evidence>
<keyword evidence="7" id="KW-0732">Signal</keyword>
<keyword evidence="5 6" id="KW-0408">Iron</keyword>
<dbReference type="GO" id="GO:0020037">
    <property type="term" value="F:heme binding"/>
    <property type="evidence" value="ECO:0007669"/>
    <property type="project" value="InterPro"/>
</dbReference>
<feature type="domain" description="Cytochrome c" evidence="8">
    <location>
        <begin position="23"/>
        <end position="105"/>
    </location>
</feature>
<accession>A0A2I6SAX0</accession>